<dbReference type="AlphaFoldDB" id="A0A7J4X5A8"/>
<reference evidence="2 3" key="1">
    <citation type="submission" date="2018-08" db="EMBL/GenBank/DDBJ databases">
        <title>Genome sequencing of Agrobacterium vitis strain ICMP 10754.</title>
        <authorList>
            <person name="Visnovsky S.B."/>
            <person name="Pitman A.R."/>
        </authorList>
    </citation>
    <scope>NUCLEOTIDE SEQUENCE [LARGE SCALE GENOMIC DNA]</scope>
    <source>
        <strain evidence="2 3">ICMP 10754</strain>
    </source>
</reference>
<name>A0A7J4X5A8_AGRVI</name>
<accession>A0A7J4X5A8</accession>
<dbReference type="EMBL" id="QUSG01000006">
    <property type="protein sequence ID" value="KAA3527109.1"/>
    <property type="molecule type" value="Genomic_DNA"/>
</dbReference>
<dbReference type="Proteomes" id="UP000436911">
    <property type="component" value="Unassembled WGS sequence"/>
</dbReference>
<comment type="caution">
    <text evidence="2">The sequence shown here is derived from an EMBL/GenBank/DDBJ whole genome shotgun (WGS) entry which is preliminary data.</text>
</comment>
<organism evidence="2 3">
    <name type="scientific">Agrobacterium vitis</name>
    <name type="common">Rhizobium vitis</name>
    <dbReference type="NCBI Taxonomy" id="373"/>
    <lineage>
        <taxon>Bacteria</taxon>
        <taxon>Pseudomonadati</taxon>
        <taxon>Pseudomonadota</taxon>
        <taxon>Alphaproteobacteria</taxon>
        <taxon>Hyphomicrobiales</taxon>
        <taxon>Rhizobiaceae</taxon>
        <taxon>Rhizobium/Agrobacterium group</taxon>
        <taxon>Agrobacterium</taxon>
    </lineage>
</organism>
<gene>
    <name evidence="2" type="ORF">DXT89_14170</name>
</gene>
<sequence length="111" mass="13267">MLDVAMANFLVEQIGAKRHLGDMFRTACRELRSRFPHRDDPENQWTEKRLKAWRYNESRTVKFSQMCELYETAEALKAARREYAEYTEKTARLRRLVELRASYEDSTLADE</sequence>
<protein>
    <submittedName>
        <fullName evidence="2">Uncharacterized protein</fullName>
    </submittedName>
</protein>
<feature type="coiled-coil region" evidence="1">
    <location>
        <begin position="69"/>
        <end position="96"/>
    </location>
</feature>
<evidence type="ECO:0000313" key="2">
    <source>
        <dbReference type="EMBL" id="KAA3527109.1"/>
    </source>
</evidence>
<proteinExistence type="predicted"/>
<evidence type="ECO:0000313" key="3">
    <source>
        <dbReference type="Proteomes" id="UP000436911"/>
    </source>
</evidence>
<evidence type="ECO:0000256" key="1">
    <source>
        <dbReference type="SAM" id="Coils"/>
    </source>
</evidence>
<keyword evidence="1" id="KW-0175">Coiled coil</keyword>